<comment type="similarity">
    <text evidence="1">Belongs to the Tango6 family.</text>
</comment>
<protein>
    <recommendedName>
        <fullName evidence="7">Transport and Golgi organization protein 6 homolog</fullName>
    </recommendedName>
</protein>
<dbReference type="EMBL" id="JANEYG010000012">
    <property type="protein sequence ID" value="KAJ8921058.1"/>
    <property type="molecule type" value="Genomic_DNA"/>
</dbReference>
<dbReference type="InterPro" id="IPR019414">
    <property type="entry name" value="Rtp1_C2"/>
</dbReference>
<dbReference type="InterPro" id="IPR016024">
    <property type="entry name" value="ARM-type_fold"/>
</dbReference>
<name>A0AAV8W3I2_9CUCU</name>
<dbReference type="PANTHER" id="PTHR20959:SF1">
    <property type="entry name" value="TRANSPORT AND GOLGI ORGANIZATION PROTEIN 6 HOMOLOG"/>
    <property type="match status" value="1"/>
</dbReference>
<feature type="domain" description="RNA polymerase II assembly factor Rtp1 C-terminal" evidence="2">
    <location>
        <begin position="866"/>
        <end position="898"/>
    </location>
</feature>
<dbReference type="Pfam" id="PF25267">
    <property type="entry name" value="TANGO6_N"/>
    <property type="match status" value="1"/>
</dbReference>
<evidence type="ECO:0000313" key="5">
    <source>
        <dbReference type="EMBL" id="KAJ8921058.1"/>
    </source>
</evidence>
<organism evidence="5 6">
    <name type="scientific">Exocentrus adspersus</name>
    <dbReference type="NCBI Taxonomy" id="1586481"/>
    <lineage>
        <taxon>Eukaryota</taxon>
        <taxon>Metazoa</taxon>
        <taxon>Ecdysozoa</taxon>
        <taxon>Arthropoda</taxon>
        <taxon>Hexapoda</taxon>
        <taxon>Insecta</taxon>
        <taxon>Pterygota</taxon>
        <taxon>Neoptera</taxon>
        <taxon>Endopterygota</taxon>
        <taxon>Coleoptera</taxon>
        <taxon>Polyphaga</taxon>
        <taxon>Cucujiformia</taxon>
        <taxon>Chrysomeloidea</taxon>
        <taxon>Cerambycidae</taxon>
        <taxon>Lamiinae</taxon>
        <taxon>Acanthocinini</taxon>
        <taxon>Exocentrus</taxon>
    </lineage>
</organism>
<dbReference type="InterPro" id="IPR057347">
    <property type="entry name" value="TANGO6_N"/>
</dbReference>
<comment type="caution">
    <text evidence="5">The sequence shown here is derived from an EMBL/GenBank/DDBJ whole genome shotgun (WGS) entry which is preliminary data.</text>
</comment>
<keyword evidence="6" id="KW-1185">Reference proteome</keyword>
<evidence type="ECO:0000259" key="4">
    <source>
        <dbReference type="Pfam" id="PF25267"/>
    </source>
</evidence>
<dbReference type="InterPro" id="IPR019451">
    <property type="entry name" value="Rtp1_C1"/>
</dbReference>
<sequence>MEKVKLVSLLSELNSGDSPGSHHLYRPSENKCQEIFQELSCSFEVMCAVLKSTAGLYFSKELTCDWKYVILNFYLLHLLNNELESHNDVLSVQQSKTVKTSIRNVVSVGILSKLQPNLPLYVPVKEQPEPRDIFLNYNILKCTSYGLCEFLKHPNLRLLILPDNLKAILVAVYQISYCPLKKPETGAIPEEVYSKLLEEKKLFIQLLRRLQETIHPGIIVRETMAVLYTSAPTWFKKSVSQTLTSIIRSGNGVEHIAVALLDGASNDSAQTWKVLEVFSKLILSCKDFPDFQSNICKQLSEMLDKVSDDTLVYERLYSHCTKSFFLADEDVAKNIFIRRIVQFFLHFTYKDHKFEDGEVLTEEIKQHTRLLHAVFVESTAQSPSLPVKFLTPVIYVIFRFYSLTLGTQFKTTNTELKEVLISYLEQSLNHFQILDSFLFEINSEVVLPFRNDVELKVDKGDVILKYSEHSVSCSVHENSERLLQLLENKTKLLVKLFGFLLNCLTDKDKYFRKANESLLNVESEFMTEFIERNLVVYKLLSDLAEDKNIPGHIAENPSDILKYIRDVCVKAVAGSVHKSSNFDSEAFQTLFTILMVLEMLVRNSSQANLKAFKVLSEPLEVIKTETRNEEVKDLVGRVLKVLETGNGKAKVVVAEVKSELDKAIEDVCDPMLPVRGHGLMTLMKLVEKKDKNVMERKQYVLNIFQQSLKNEDSFIYLSAIGGLAAMADVFPDTVLNILCEEYLDSSSKPSDDGHEIRMKLGESLVRVTKILGEMAPKYKPLLLNTFLAGARDEDHLIRASSLSNLGEICRVLGYKLGTIVTEVLVCVHATIATDKAPEPRRAAVTVLRQLLIGLESEMIAYLKDDILPIYRTLKEIYHNDKDEVMRLQAQLALEELNENMKSFVFPKLQLSTEKKIVMLD</sequence>
<gene>
    <name evidence="5" type="ORF">NQ315_015854</name>
</gene>
<feature type="domain" description="RNA polymerase II assembly factor Rtp1 C-terminal" evidence="3">
    <location>
        <begin position="661"/>
        <end position="774"/>
    </location>
</feature>
<dbReference type="PANTHER" id="PTHR20959">
    <property type="entry name" value="TRANSPORT AND GOLGI ORGANIZATION PROTEIN 6 FAMILY MEMBER"/>
    <property type="match status" value="1"/>
</dbReference>
<evidence type="ECO:0008006" key="7">
    <source>
        <dbReference type="Google" id="ProtNLM"/>
    </source>
</evidence>
<evidence type="ECO:0000256" key="1">
    <source>
        <dbReference type="ARBA" id="ARBA00005724"/>
    </source>
</evidence>
<dbReference type="InterPro" id="IPR011989">
    <property type="entry name" value="ARM-like"/>
</dbReference>
<dbReference type="AlphaFoldDB" id="A0AAV8W3I2"/>
<dbReference type="Pfam" id="PF10363">
    <property type="entry name" value="RTP1_C1"/>
    <property type="match status" value="1"/>
</dbReference>
<proteinExistence type="inferred from homology"/>
<reference evidence="5 6" key="1">
    <citation type="journal article" date="2023" name="Insect Mol. Biol.">
        <title>Genome sequencing provides insights into the evolution of gene families encoding plant cell wall-degrading enzymes in longhorned beetles.</title>
        <authorList>
            <person name="Shin N.R."/>
            <person name="Okamura Y."/>
            <person name="Kirsch R."/>
            <person name="Pauchet Y."/>
        </authorList>
    </citation>
    <scope>NUCLEOTIDE SEQUENCE [LARGE SCALE GENOMIC DNA]</scope>
    <source>
        <strain evidence="5">EAD_L_NR</strain>
    </source>
</reference>
<dbReference type="InterPro" id="IPR039600">
    <property type="entry name" value="TANGO6/Rtp1"/>
</dbReference>
<feature type="domain" description="TANGO6 N-terminal" evidence="4">
    <location>
        <begin position="87"/>
        <end position="224"/>
    </location>
</feature>
<dbReference type="Pfam" id="PF10304">
    <property type="entry name" value="RTP1_C2"/>
    <property type="match status" value="1"/>
</dbReference>
<dbReference type="Proteomes" id="UP001159042">
    <property type="component" value="Unassembled WGS sequence"/>
</dbReference>
<accession>A0AAV8W3I2</accession>
<dbReference type="GO" id="GO:0009306">
    <property type="term" value="P:protein secretion"/>
    <property type="evidence" value="ECO:0007669"/>
    <property type="project" value="TreeGrafter"/>
</dbReference>
<evidence type="ECO:0000259" key="2">
    <source>
        <dbReference type="Pfam" id="PF10304"/>
    </source>
</evidence>
<dbReference type="SUPFAM" id="SSF48371">
    <property type="entry name" value="ARM repeat"/>
    <property type="match status" value="1"/>
</dbReference>
<evidence type="ECO:0000259" key="3">
    <source>
        <dbReference type="Pfam" id="PF10363"/>
    </source>
</evidence>
<dbReference type="Gene3D" id="1.25.10.10">
    <property type="entry name" value="Leucine-rich Repeat Variant"/>
    <property type="match status" value="1"/>
</dbReference>
<evidence type="ECO:0000313" key="6">
    <source>
        <dbReference type="Proteomes" id="UP001159042"/>
    </source>
</evidence>